<feature type="transmembrane region" description="Helical" evidence="1">
    <location>
        <begin position="24"/>
        <end position="47"/>
    </location>
</feature>
<accession>A0A367ZMH5</accession>
<dbReference type="Proteomes" id="UP000252355">
    <property type="component" value="Unassembled WGS sequence"/>
</dbReference>
<proteinExistence type="predicted"/>
<gene>
    <name evidence="2" type="ORF">OZSIB_0199</name>
</gene>
<dbReference type="AlphaFoldDB" id="A0A367ZMH5"/>
<evidence type="ECO:0000313" key="2">
    <source>
        <dbReference type="EMBL" id="RCK79328.1"/>
    </source>
</evidence>
<keyword evidence="1" id="KW-1133">Transmembrane helix</keyword>
<protein>
    <submittedName>
        <fullName evidence="2">Uncharacterized protein</fullName>
    </submittedName>
</protein>
<keyword evidence="1" id="KW-0472">Membrane</keyword>
<name>A0A367ZMH5_9BACT</name>
<dbReference type="EMBL" id="QOQW01000014">
    <property type="protein sequence ID" value="RCK79328.1"/>
    <property type="molecule type" value="Genomic_DNA"/>
</dbReference>
<organism evidence="2 3">
    <name type="scientific">Candidatus Ozemobacter sibiricus</name>
    <dbReference type="NCBI Taxonomy" id="2268124"/>
    <lineage>
        <taxon>Bacteria</taxon>
        <taxon>Candidatus Ozemobacteria</taxon>
        <taxon>Candidatus Ozemobacterales</taxon>
        <taxon>Candidatus Ozemobacteraceae</taxon>
        <taxon>Candidatus Ozemobacter</taxon>
    </lineage>
</organism>
<evidence type="ECO:0000256" key="1">
    <source>
        <dbReference type="SAM" id="Phobius"/>
    </source>
</evidence>
<evidence type="ECO:0000313" key="3">
    <source>
        <dbReference type="Proteomes" id="UP000252355"/>
    </source>
</evidence>
<sequence>MSFVFLMTVKHDGPRRLDMTRLELHAFLCGLLGMCGLWIGLLCGAILA</sequence>
<keyword evidence="1" id="KW-0812">Transmembrane</keyword>
<reference evidence="2 3" key="1">
    <citation type="submission" date="2018-05" db="EMBL/GenBank/DDBJ databases">
        <title>A metagenomic window into the 2 km-deep terrestrial subsurface aquifer revealed taxonomically and functionally diverse microbial community comprising novel uncultured bacterial lineages.</title>
        <authorList>
            <person name="Kadnikov V.V."/>
            <person name="Mardanov A.V."/>
            <person name="Beletsky A.V."/>
            <person name="Banks D."/>
            <person name="Pimenov N.V."/>
            <person name="Frank Y.A."/>
            <person name="Karnachuk O.V."/>
            <person name="Ravin N.V."/>
        </authorList>
    </citation>
    <scope>NUCLEOTIDE SEQUENCE [LARGE SCALE GENOMIC DNA]</scope>
    <source>
        <strain evidence="2">BY5</strain>
    </source>
</reference>
<comment type="caution">
    <text evidence="2">The sequence shown here is derived from an EMBL/GenBank/DDBJ whole genome shotgun (WGS) entry which is preliminary data.</text>
</comment>